<dbReference type="PANTHER" id="PTHR35201:SF4">
    <property type="entry name" value="BETA-PINACENE SYNTHASE-RELATED"/>
    <property type="match status" value="1"/>
</dbReference>
<dbReference type="Gene3D" id="1.10.600.10">
    <property type="entry name" value="Farnesyl Diphosphate Synthase"/>
    <property type="match status" value="1"/>
</dbReference>
<dbReference type="InterPro" id="IPR008949">
    <property type="entry name" value="Isoprenoid_synthase_dom_sf"/>
</dbReference>
<evidence type="ECO:0000256" key="2">
    <source>
        <dbReference type="RuleBase" id="RU366034"/>
    </source>
</evidence>
<keyword evidence="2" id="KW-0479">Metal-binding</keyword>
<dbReference type="EC" id="4.2.3.-" evidence="2"/>
<keyword evidence="2" id="KW-0460">Magnesium</keyword>
<protein>
    <recommendedName>
        <fullName evidence="2">Terpene synthase</fullName>
        <ecNumber evidence="2">4.2.3.-</ecNumber>
    </recommendedName>
</protein>
<organism evidence="3 4">
    <name type="scientific">Amycolatopsis oliviviridis</name>
    <dbReference type="NCBI Taxonomy" id="1471590"/>
    <lineage>
        <taxon>Bacteria</taxon>
        <taxon>Bacillati</taxon>
        <taxon>Actinomycetota</taxon>
        <taxon>Actinomycetes</taxon>
        <taxon>Pseudonocardiales</taxon>
        <taxon>Pseudonocardiaceae</taxon>
        <taxon>Amycolatopsis</taxon>
    </lineage>
</organism>
<dbReference type="EMBL" id="BNAY01000017">
    <property type="protein sequence ID" value="GHH38124.1"/>
    <property type="molecule type" value="Genomic_DNA"/>
</dbReference>
<reference evidence="4" key="1">
    <citation type="journal article" date="2019" name="Int. J. Syst. Evol. Microbiol.">
        <title>The Global Catalogue of Microorganisms (GCM) 10K type strain sequencing project: providing services to taxonomists for standard genome sequencing and annotation.</title>
        <authorList>
            <consortium name="The Broad Institute Genomics Platform"/>
            <consortium name="The Broad Institute Genome Sequencing Center for Infectious Disease"/>
            <person name="Wu L."/>
            <person name="Ma J."/>
        </authorList>
    </citation>
    <scope>NUCLEOTIDE SEQUENCE [LARGE SCALE GENOMIC DNA]</scope>
    <source>
        <strain evidence="4">CGMCC 4.7683</strain>
    </source>
</reference>
<sequence length="332" mass="37544">MSLQYRRFTMPFPSRLNVHAQRAEEHGREFVRRYGLVTTDADKQRYDDSLIGTLIGRTFPHADAEILDLMTEWMACNLLLDDVFDESEARVDPVRLREMCDEVVSWLPVDGGEVAHSGSSFARAYADIWARTCAKSSVAWRAKFVAHFSLFLGRCVHEAANRRDKRTPGVAEYIELRSCALMPYLDLLELAQGWELPTEGPCTAEDFSELDASLSSASLWMNDLFSCEKEYNLGDVHNLVVVLKKERGTDLQTAADTAAEMIQAEIDDFERQSEDQLTGKIAALLDPALRSAAADRVEFLRSWLSGQFEWRFETKRNQGSNVRLVAGSAMRT</sequence>
<comment type="caution">
    <text evidence="3">The sequence shown here is derived from an EMBL/GenBank/DDBJ whole genome shotgun (WGS) entry which is preliminary data.</text>
</comment>
<dbReference type="PANTHER" id="PTHR35201">
    <property type="entry name" value="TERPENE SYNTHASE"/>
    <property type="match status" value="1"/>
</dbReference>
<dbReference type="SFLD" id="SFLDG01020">
    <property type="entry name" value="Terpene_Cyclase_Like_2"/>
    <property type="match status" value="1"/>
</dbReference>
<name>A0ABQ3MDY3_9PSEU</name>
<dbReference type="Proteomes" id="UP000635387">
    <property type="component" value="Unassembled WGS sequence"/>
</dbReference>
<keyword evidence="4" id="KW-1185">Reference proteome</keyword>
<dbReference type="InterPro" id="IPR034686">
    <property type="entry name" value="Terpene_cyclase-like_2"/>
</dbReference>
<evidence type="ECO:0000313" key="4">
    <source>
        <dbReference type="Proteomes" id="UP000635387"/>
    </source>
</evidence>
<comment type="similarity">
    <text evidence="2">Belongs to the terpene synthase family.</text>
</comment>
<gene>
    <name evidence="3" type="ORF">GCM10017790_83430</name>
</gene>
<dbReference type="Pfam" id="PF19086">
    <property type="entry name" value="Terpene_syn_C_2"/>
    <property type="match status" value="1"/>
</dbReference>
<comment type="cofactor">
    <cofactor evidence="2">
        <name>Mg(2+)</name>
        <dbReference type="ChEBI" id="CHEBI:18420"/>
    </cofactor>
</comment>
<accession>A0ABQ3MDY3</accession>
<dbReference type="SUPFAM" id="SSF48576">
    <property type="entry name" value="Terpenoid synthases"/>
    <property type="match status" value="1"/>
</dbReference>
<evidence type="ECO:0000313" key="3">
    <source>
        <dbReference type="EMBL" id="GHH38124.1"/>
    </source>
</evidence>
<proteinExistence type="inferred from homology"/>
<evidence type="ECO:0000256" key="1">
    <source>
        <dbReference type="ARBA" id="ARBA00023239"/>
    </source>
</evidence>
<dbReference type="SFLD" id="SFLDS00005">
    <property type="entry name" value="Isoprenoid_Synthase_Type_I"/>
    <property type="match status" value="1"/>
</dbReference>
<keyword evidence="1 2" id="KW-0456">Lyase</keyword>